<evidence type="ECO:0000256" key="1">
    <source>
        <dbReference type="ARBA" id="ARBA00010638"/>
    </source>
</evidence>
<dbReference type="EMBL" id="CP045875">
    <property type="protein sequence ID" value="QGG49088.1"/>
    <property type="molecule type" value="Genomic_DNA"/>
</dbReference>
<dbReference type="Gene3D" id="3.40.50.10420">
    <property type="entry name" value="NagB/RpiA/CoA transferase-like"/>
    <property type="match status" value="1"/>
</dbReference>
<dbReference type="AlphaFoldDB" id="A0A5Q2N262"/>
<keyword evidence="5" id="KW-0479">Metal-binding</keyword>
<dbReference type="RefSeq" id="WP_153726133.1">
    <property type="nucleotide sequence ID" value="NZ_CP045875.1"/>
</dbReference>
<evidence type="ECO:0000313" key="6">
    <source>
        <dbReference type="EMBL" id="QGG49088.1"/>
    </source>
</evidence>
<dbReference type="KEGG" id="hcv:FTV88_3013"/>
<dbReference type="GO" id="GO:0009396">
    <property type="term" value="P:folic acid-containing compound biosynthetic process"/>
    <property type="evidence" value="ECO:0007669"/>
    <property type="project" value="TreeGrafter"/>
</dbReference>
<keyword evidence="5" id="KW-0460">Magnesium</keyword>
<comment type="catalytic activity">
    <reaction evidence="5">
        <text>(6S)-5-formyl-5,6,7,8-tetrahydrofolate + ATP = (6R)-5,10-methenyltetrahydrofolate + ADP + phosphate</text>
        <dbReference type="Rhea" id="RHEA:10488"/>
        <dbReference type="ChEBI" id="CHEBI:30616"/>
        <dbReference type="ChEBI" id="CHEBI:43474"/>
        <dbReference type="ChEBI" id="CHEBI:57455"/>
        <dbReference type="ChEBI" id="CHEBI:57457"/>
        <dbReference type="ChEBI" id="CHEBI:456216"/>
        <dbReference type="EC" id="6.3.3.2"/>
    </reaction>
</comment>
<dbReference type="Pfam" id="PF01812">
    <property type="entry name" value="5-FTHF_cyc-lig"/>
    <property type="match status" value="1"/>
</dbReference>
<feature type="binding site" evidence="4">
    <location>
        <position position="62"/>
    </location>
    <ligand>
        <name>substrate</name>
    </ligand>
</feature>
<keyword evidence="3 4" id="KW-0067">ATP-binding</keyword>
<dbReference type="InterPro" id="IPR002698">
    <property type="entry name" value="FTHF_cligase"/>
</dbReference>
<dbReference type="PIRSF" id="PIRSF006806">
    <property type="entry name" value="FTHF_cligase"/>
    <property type="match status" value="1"/>
</dbReference>
<dbReference type="EC" id="6.3.3.2" evidence="5"/>
<dbReference type="GO" id="GO:0035999">
    <property type="term" value="P:tetrahydrofolate interconversion"/>
    <property type="evidence" value="ECO:0007669"/>
    <property type="project" value="TreeGrafter"/>
</dbReference>
<keyword evidence="2 4" id="KW-0547">Nucleotide-binding</keyword>
<dbReference type="GO" id="GO:0046872">
    <property type="term" value="F:metal ion binding"/>
    <property type="evidence" value="ECO:0007669"/>
    <property type="project" value="UniProtKB-KW"/>
</dbReference>
<dbReference type="PANTHER" id="PTHR23407:SF1">
    <property type="entry name" value="5-FORMYLTETRAHYDROFOLATE CYCLO-LIGASE"/>
    <property type="match status" value="1"/>
</dbReference>
<dbReference type="SUPFAM" id="SSF100950">
    <property type="entry name" value="NagB/RpiA/CoA transferase-like"/>
    <property type="match status" value="1"/>
</dbReference>
<gene>
    <name evidence="6" type="ORF">FTV88_3013</name>
</gene>
<evidence type="ECO:0000256" key="3">
    <source>
        <dbReference type="ARBA" id="ARBA00022840"/>
    </source>
</evidence>
<evidence type="ECO:0000313" key="7">
    <source>
        <dbReference type="Proteomes" id="UP000366051"/>
    </source>
</evidence>
<dbReference type="PANTHER" id="PTHR23407">
    <property type="entry name" value="ATPASE INHIBITOR/5-FORMYLTETRAHYDROFOLATE CYCLO-LIGASE"/>
    <property type="match status" value="1"/>
</dbReference>
<evidence type="ECO:0000256" key="5">
    <source>
        <dbReference type="RuleBase" id="RU361279"/>
    </source>
</evidence>
<keyword evidence="7" id="KW-1185">Reference proteome</keyword>
<dbReference type="GO" id="GO:0005524">
    <property type="term" value="F:ATP binding"/>
    <property type="evidence" value="ECO:0007669"/>
    <property type="project" value="UniProtKB-KW"/>
</dbReference>
<feature type="binding site" evidence="4">
    <location>
        <begin position="11"/>
        <end position="15"/>
    </location>
    <ligand>
        <name>ATP</name>
        <dbReference type="ChEBI" id="CHEBI:30616"/>
    </ligand>
</feature>
<dbReference type="InterPro" id="IPR037171">
    <property type="entry name" value="NagB/RpiA_transferase-like"/>
</dbReference>
<evidence type="ECO:0000256" key="4">
    <source>
        <dbReference type="PIRSR" id="PIRSR006806-1"/>
    </source>
</evidence>
<comment type="cofactor">
    <cofactor evidence="5">
        <name>Mg(2+)</name>
        <dbReference type="ChEBI" id="CHEBI:18420"/>
    </cofactor>
</comment>
<accession>A0A5Q2N262</accession>
<dbReference type="Proteomes" id="UP000366051">
    <property type="component" value="Chromosome"/>
</dbReference>
<organism evidence="6 7">
    <name type="scientific">Heliorestis convoluta</name>
    <dbReference type="NCBI Taxonomy" id="356322"/>
    <lineage>
        <taxon>Bacteria</taxon>
        <taxon>Bacillati</taxon>
        <taxon>Bacillota</taxon>
        <taxon>Clostridia</taxon>
        <taxon>Eubacteriales</taxon>
        <taxon>Heliobacteriaceae</taxon>
        <taxon>Heliorestis</taxon>
    </lineage>
</organism>
<evidence type="ECO:0000256" key="2">
    <source>
        <dbReference type="ARBA" id="ARBA00022741"/>
    </source>
</evidence>
<dbReference type="NCBIfam" id="TIGR02727">
    <property type="entry name" value="MTHFS_bact"/>
    <property type="match status" value="1"/>
</dbReference>
<keyword evidence="6" id="KW-0436">Ligase</keyword>
<dbReference type="InterPro" id="IPR024185">
    <property type="entry name" value="FTHF_cligase-like_sf"/>
</dbReference>
<comment type="similarity">
    <text evidence="1 5">Belongs to the 5-formyltetrahydrofolate cyclo-ligase family.</text>
</comment>
<dbReference type="GO" id="GO:0030272">
    <property type="term" value="F:5-formyltetrahydrofolate cyclo-ligase activity"/>
    <property type="evidence" value="ECO:0007669"/>
    <property type="project" value="UniProtKB-EC"/>
</dbReference>
<reference evidence="7" key="1">
    <citation type="submission" date="2019-11" db="EMBL/GenBank/DDBJ databases">
        <title>Genome sequence of Heliorestis convoluta strain HH, an alkaliphilic and minimalistic phototrophic bacterium from a soda lake in Egypt.</title>
        <authorList>
            <person name="Dewey E.D."/>
            <person name="Stokes L.M."/>
            <person name="Burchell B.M."/>
            <person name="Shaffer K.N."/>
            <person name="Huntington A.M."/>
            <person name="Baker J.M."/>
            <person name="Nadendla S."/>
            <person name="Giglio M.G."/>
            <person name="Touchman J.W."/>
            <person name="Blankenship R.E."/>
            <person name="Madigan M.T."/>
            <person name="Sattley W.M."/>
        </authorList>
    </citation>
    <scope>NUCLEOTIDE SEQUENCE [LARGE SCALE GENOMIC DNA]</scope>
    <source>
        <strain evidence="7">HH</strain>
    </source>
</reference>
<dbReference type="OrthoDB" id="9801938at2"/>
<sequence>MSYIYDRKEDKAKLRAQILHQRKQMSLEEQEEKSKKITEIIVQSRLFYDAKVIMAYASFRQEVDTRELIDVTLQQGKRMVMPLCHPSEKAILPCEIKSQDDLVAGTWGILEPRKESLSLVAPTEIDLIFVPALAFDRQGHRLGYGAGYYDRFFTQIHDKTIKIGLAYQIQIVHKLLSEPHDIPVNHIVTEKGWIDCELGQSLAELGQRQKKIQKEGFAHESLL</sequence>
<proteinExistence type="inferred from homology"/>
<name>A0A5Q2N262_9FIRM</name>
<protein>
    <recommendedName>
        <fullName evidence="5">5-formyltetrahydrofolate cyclo-ligase</fullName>
        <ecNumber evidence="5">6.3.3.2</ecNumber>
    </recommendedName>
</protein>
<feature type="binding site" evidence="4">
    <location>
        <begin position="141"/>
        <end position="149"/>
    </location>
    <ligand>
        <name>ATP</name>
        <dbReference type="ChEBI" id="CHEBI:30616"/>
    </ligand>
</feature>